<dbReference type="InterPro" id="IPR050980">
    <property type="entry name" value="2C_sensor_his_kinase"/>
</dbReference>
<keyword evidence="4" id="KW-0597">Phosphoprotein</keyword>
<evidence type="ECO:0000256" key="4">
    <source>
        <dbReference type="ARBA" id="ARBA00022553"/>
    </source>
</evidence>
<dbReference type="PROSITE" id="PS50109">
    <property type="entry name" value="HIS_KIN"/>
    <property type="match status" value="1"/>
</dbReference>
<dbReference type="Gene3D" id="6.10.340.10">
    <property type="match status" value="1"/>
</dbReference>
<keyword evidence="9" id="KW-0902">Two-component regulatory system</keyword>
<feature type="transmembrane region" description="Helical" evidence="11">
    <location>
        <begin position="310"/>
        <end position="334"/>
    </location>
</feature>
<dbReference type="SMART" id="SM00304">
    <property type="entry name" value="HAMP"/>
    <property type="match status" value="1"/>
</dbReference>
<keyword evidence="11" id="KW-1133">Transmembrane helix</keyword>
<sequence length="630" mass="72276">MMISMGLRSTFLLLTFLIISVLLGGVGFILNDGQDQIEEDWQRSKKDLEKSLLIVNYISKYKLISSFPLNSMKEVSSTLNDLNNSYMQIAETDELSELKLSHPKKKLDRMKVLNRSLLLSRERLNKESIVEKQTWDEIEKKLSTEIVTRMKNGQEFLPGFKTTLSKWAQDIPFFEKVRNSLDISYVQQEKFQELKELMDFSDWLISWKNFEQTRDVNLKSKFTGAFEKIKSTKLNEKLKSHLIRSFENLQSIKFQIERTLSTKESIEAEIKSIKNEVSHHLNTHLVPSWQSFREIQLDLETRERADRLRIVVTSVIIIGVFILLIMCILFLRIFPQLKVLQDRAILVGKGDFSKRIDSKIPKNEIGQVMLAFNEMSTELNEYIIKQREIEEEKIKLLDSIQRMRKVSELGEYSAKMAHELKNPLAILMYCLDDAENFLKSKDFHLAKNELEKASHALERLKVVAGKLGSRNNLSVKEEISLRAMIKDLVSMYDSMASSAEVNINLNFDNENAKYAIYASKTELLGAISNILDNAIEYIVSHKSTSKKIEVSIEQVEDSIYIKISNEGGAIEESHKIFDSLYSSKEGIGRGMGIAIAQDVAKSIGGDLLYSHSDGLNCFTFKIPRKTNSLS</sequence>
<dbReference type="InterPro" id="IPR036890">
    <property type="entry name" value="HATPase_C_sf"/>
</dbReference>
<dbReference type="PROSITE" id="PS50885">
    <property type="entry name" value="HAMP"/>
    <property type="match status" value="1"/>
</dbReference>
<evidence type="ECO:0000256" key="5">
    <source>
        <dbReference type="ARBA" id="ARBA00022679"/>
    </source>
</evidence>
<dbReference type="GO" id="GO:0005524">
    <property type="term" value="F:ATP binding"/>
    <property type="evidence" value="ECO:0007669"/>
    <property type="project" value="UniProtKB-KW"/>
</dbReference>
<evidence type="ECO:0000256" key="7">
    <source>
        <dbReference type="ARBA" id="ARBA00022777"/>
    </source>
</evidence>
<dbReference type="Pfam" id="PF02518">
    <property type="entry name" value="HATPase_c"/>
    <property type="match status" value="1"/>
</dbReference>
<dbReference type="eggNOG" id="COG4191">
    <property type="taxonomic scope" value="Bacteria"/>
</dbReference>
<dbReference type="CDD" id="cd06225">
    <property type="entry name" value="HAMP"/>
    <property type="match status" value="1"/>
</dbReference>
<evidence type="ECO:0000313" key="15">
    <source>
        <dbReference type="Proteomes" id="UP000008963"/>
    </source>
</evidence>
<dbReference type="EC" id="2.7.13.3" evidence="3"/>
<organism evidence="14 15">
    <name type="scientific">Halobacteriovorax marinus (strain ATCC BAA-682 / DSM 15412 / SJ)</name>
    <name type="common">Bacteriovorax marinus</name>
    <dbReference type="NCBI Taxonomy" id="862908"/>
    <lineage>
        <taxon>Bacteria</taxon>
        <taxon>Pseudomonadati</taxon>
        <taxon>Bdellovibrionota</taxon>
        <taxon>Bacteriovoracia</taxon>
        <taxon>Bacteriovoracales</taxon>
        <taxon>Halobacteriovoraceae</taxon>
        <taxon>Halobacteriovorax</taxon>
    </lineage>
</organism>
<dbReference type="InterPro" id="IPR003660">
    <property type="entry name" value="HAMP_dom"/>
</dbReference>
<dbReference type="GO" id="GO:0016020">
    <property type="term" value="C:membrane"/>
    <property type="evidence" value="ECO:0007669"/>
    <property type="project" value="UniProtKB-SubCell"/>
</dbReference>
<keyword evidence="11" id="KW-0472">Membrane</keyword>
<dbReference type="OrthoDB" id="9804645at2"/>
<evidence type="ECO:0000259" key="13">
    <source>
        <dbReference type="PROSITE" id="PS50885"/>
    </source>
</evidence>
<feature type="domain" description="HAMP" evidence="13">
    <location>
        <begin position="331"/>
        <end position="384"/>
    </location>
</feature>
<dbReference type="PANTHER" id="PTHR44936:SF9">
    <property type="entry name" value="SENSOR PROTEIN CREC"/>
    <property type="match status" value="1"/>
</dbReference>
<gene>
    <name evidence="14" type="ordered locus">BMS_2827</name>
</gene>
<dbReference type="SUPFAM" id="SSF47384">
    <property type="entry name" value="Homodimeric domain of signal transducing histidine kinase"/>
    <property type="match status" value="1"/>
</dbReference>
<evidence type="ECO:0000256" key="10">
    <source>
        <dbReference type="SAM" id="Coils"/>
    </source>
</evidence>
<protein>
    <recommendedName>
        <fullName evidence="3">histidine kinase</fullName>
        <ecNumber evidence="3">2.7.13.3</ecNumber>
    </recommendedName>
</protein>
<dbReference type="AlphaFoldDB" id="E1WY47"/>
<evidence type="ECO:0000256" key="9">
    <source>
        <dbReference type="ARBA" id="ARBA00023012"/>
    </source>
</evidence>
<dbReference type="EMBL" id="FQ312005">
    <property type="protein sequence ID" value="CBW27602.1"/>
    <property type="molecule type" value="Genomic_DNA"/>
</dbReference>
<evidence type="ECO:0000256" key="11">
    <source>
        <dbReference type="SAM" id="Phobius"/>
    </source>
</evidence>
<dbReference type="SUPFAM" id="SSF55874">
    <property type="entry name" value="ATPase domain of HSP90 chaperone/DNA topoisomerase II/histidine kinase"/>
    <property type="match status" value="1"/>
</dbReference>
<keyword evidence="7 14" id="KW-0418">Kinase</keyword>
<dbReference type="HOGENOM" id="CLU_433983_0_0_7"/>
<dbReference type="PATRIC" id="fig|862908.3.peg.2703"/>
<keyword evidence="8" id="KW-0067">ATP-binding</keyword>
<dbReference type="KEGG" id="bmx:BMS_2827"/>
<feature type="coiled-coil region" evidence="10">
    <location>
        <begin position="256"/>
        <end position="283"/>
    </location>
</feature>
<name>E1WY47_HALMS</name>
<dbReference type="Pfam" id="PF00672">
    <property type="entry name" value="HAMP"/>
    <property type="match status" value="1"/>
</dbReference>
<evidence type="ECO:0000256" key="3">
    <source>
        <dbReference type="ARBA" id="ARBA00012438"/>
    </source>
</evidence>
<evidence type="ECO:0000256" key="6">
    <source>
        <dbReference type="ARBA" id="ARBA00022741"/>
    </source>
</evidence>
<comment type="subcellular location">
    <subcellularLocation>
        <location evidence="2">Membrane</location>
    </subcellularLocation>
</comment>
<dbReference type="CDD" id="cd00075">
    <property type="entry name" value="HATPase"/>
    <property type="match status" value="1"/>
</dbReference>
<dbReference type="PANTHER" id="PTHR44936">
    <property type="entry name" value="SENSOR PROTEIN CREC"/>
    <property type="match status" value="1"/>
</dbReference>
<evidence type="ECO:0000313" key="14">
    <source>
        <dbReference type="EMBL" id="CBW27602.1"/>
    </source>
</evidence>
<dbReference type="SMART" id="SM00387">
    <property type="entry name" value="HATPase_c"/>
    <property type="match status" value="1"/>
</dbReference>
<reference evidence="15" key="1">
    <citation type="journal article" date="2013" name="ISME J.">
        <title>A small predatory core genome in the divergent marine Bacteriovorax marinus SJ and the terrestrial Bdellovibrio bacteriovorus.</title>
        <authorList>
            <person name="Crossman L.C."/>
            <person name="Chen H."/>
            <person name="Cerdeno-Tarraga A.M."/>
            <person name="Brooks K."/>
            <person name="Quail M.A."/>
            <person name="Pineiro S.A."/>
            <person name="Hobley L."/>
            <person name="Sockett R.E."/>
            <person name="Bentley S.D."/>
            <person name="Parkhill J."/>
            <person name="Williams H.N."/>
            <person name="Stine O.C."/>
        </authorList>
    </citation>
    <scope>NUCLEOTIDE SEQUENCE [LARGE SCALE GENOMIC DNA]</scope>
    <source>
        <strain evidence="15">ATCC BAA-682 / DSM 15412 / SJ</strain>
    </source>
</reference>
<evidence type="ECO:0000256" key="1">
    <source>
        <dbReference type="ARBA" id="ARBA00000085"/>
    </source>
</evidence>
<accession>E1WY47</accession>
<dbReference type="InterPro" id="IPR003594">
    <property type="entry name" value="HATPase_dom"/>
</dbReference>
<feature type="domain" description="Histidine kinase" evidence="12">
    <location>
        <begin position="415"/>
        <end position="626"/>
    </location>
</feature>
<keyword evidence="6" id="KW-0547">Nucleotide-binding</keyword>
<comment type="catalytic activity">
    <reaction evidence="1">
        <text>ATP + protein L-histidine = ADP + protein N-phospho-L-histidine.</text>
        <dbReference type="EC" id="2.7.13.3"/>
    </reaction>
</comment>
<keyword evidence="10" id="KW-0175">Coiled coil</keyword>
<dbReference type="GO" id="GO:0000155">
    <property type="term" value="F:phosphorelay sensor kinase activity"/>
    <property type="evidence" value="ECO:0007669"/>
    <property type="project" value="InterPro"/>
</dbReference>
<dbReference type="Gene3D" id="1.10.287.130">
    <property type="match status" value="1"/>
</dbReference>
<keyword evidence="11" id="KW-0812">Transmembrane</keyword>
<dbReference type="InterPro" id="IPR005467">
    <property type="entry name" value="His_kinase_dom"/>
</dbReference>
<evidence type="ECO:0000256" key="8">
    <source>
        <dbReference type="ARBA" id="ARBA00022840"/>
    </source>
</evidence>
<dbReference type="STRING" id="862908.BMS_2827"/>
<dbReference type="Proteomes" id="UP000008963">
    <property type="component" value="Chromosome"/>
</dbReference>
<keyword evidence="15" id="KW-1185">Reference proteome</keyword>
<proteinExistence type="predicted"/>
<dbReference type="InterPro" id="IPR036097">
    <property type="entry name" value="HisK_dim/P_sf"/>
</dbReference>
<keyword evidence="5" id="KW-0808">Transferase</keyword>
<evidence type="ECO:0000259" key="12">
    <source>
        <dbReference type="PROSITE" id="PS50109"/>
    </source>
</evidence>
<dbReference type="Gene3D" id="3.30.565.10">
    <property type="entry name" value="Histidine kinase-like ATPase, C-terminal domain"/>
    <property type="match status" value="1"/>
</dbReference>
<evidence type="ECO:0000256" key="2">
    <source>
        <dbReference type="ARBA" id="ARBA00004370"/>
    </source>
</evidence>